<accession>A0A2T0LW94</accession>
<dbReference type="Proteomes" id="UP000238362">
    <property type="component" value="Unassembled WGS sequence"/>
</dbReference>
<evidence type="ECO:0000256" key="1">
    <source>
        <dbReference type="SAM" id="SignalP"/>
    </source>
</evidence>
<proteinExistence type="predicted"/>
<dbReference type="AlphaFoldDB" id="A0A2T0LW94"/>
<gene>
    <name evidence="2" type="ORF">B0I33_104107</name>
</gene>
<feature type="chain" id="PRO_5038624578" evidence="1">
    <location>
        <begin position="19"/>
        <end position="138"/>
    </location>
</feature>
<evidence type="ECO:0000313" key="2">
    <source>
        <dbReference type="EMBL" id="PRX48293.1"/>
    </source>
</evidence>
<organism evidence="2 3">
    <name type="scientific">Prauserella shujinwangii</name>
    <dbReference type="NCBI Taxonomy" id="1453103"/>
    <lineage>
        <taxon>Bacteria</taxon>
        <taxon>Bacillati</taxon>
        <taxon>Actinomycetota</taxon>
        <taxon>Actinomycetes</taxon>
        <taxon>Pseudonocardiales</taxon>
        <taxon>Pseudonocardiaceae</taxon>
        <taxon>Prauserella</taxon>
    </lineage>
</organism>
<reference evidence="2 3" key="1">
    <citation type="submission" date="2018-03" db="EMBL/GenBank/DDBJ databases">
        <title>Genomic Encyclopedia of Type Strains, Phase III (KMG-III): the genomes of soil and plant-associated and newly described type strains.</title>
        <authorList>
            <person name="Whitman W."/>
        </authorList>
    </citation>
    <scope>NUCLEOTIDE SEQUENCE [LARGE SCALE GENOMIC DNA]</scope>
    <source>
        <strain evidence="2 3">CGMCC 4.7125</strain>
    </source>
</reference>
<sequence>MRLLVIGLLLIVCAGCGAGGVDVEHDEGLQKRLRELSEQGGTATLADLTERPWDAVYVFSEGVSAERVERAVGSPVLSSDFYYEAGNLLVFERDGAVTAAVSVLPDLLVTGGQARWSRDVRLEPQGERRPAALRLVEP</sequence>
<name>A0A2T0LW94_9PSEU</name>
<feature type="signal peptide" evidence="1">
    <location>
        <begin position="1"/>
        <end position="18"/>
    </location>
</feature>
<comment type="caution">
    <text evidence="2">The sequence shown here is derived from an EMBL/GenBank/DDBJ whole genome shotgun (WGS) entry which is preliminary data.</text>
</comment>
<keyword evidence="3" id="KW-1185">Reference proteome</keyword>
<dbReference type="EMBL" id="PVNH01000004">
    <property type="protein sequence ID" value="PRX48293.1"/>
    <property type="molecule type" value="Genomic_DNA"/>
</dbReference>
<keyword evidence="1" id="KW-0732">Signal</keyword>
<protein>
    <submittedName>
        <fullName evidence="2">Uncharacterized protein</fullName>
    </submittedName>
</protein>
<evidence type="ECO:0000313" key="3">
    <source>
        <dbReference type="Proteomes" id="UP000238362"/>
    </source>
</evidence>